<dbReference type="AlphaFoldDB" id="A0A9Q0JJH9"/>
<keyword evidence="3" id="KW-0012">Acyltransferase</keyword>
<comment type="caution">
    <text evidence="4">The sequence shown here is derived from an EMBL/GenBank/DDBJ whole genome shotgun (WGS) entry which is preliminary data.</text>
</comment>
<dbReference type="EMBL" id="JAKUCV010002060">
    <property type="protein sequence ID" value="KAJ4844063.1"/>
    <property type="molecule type" value="Genomic_DNA"/>
</dbReference>
<dbReference type="Pfam" id="PF02458">
    <property type="entry name" value="Transferase"/>
    <property type="match status" value="1"/>
</dbReference>
<evidence type="ECO:0000256" key="1">
    <source>
        <dbReference type="ARBA" id="ARBA00009861"/>
    </source>
</evidence>
<gene>
    <name evidence="4" type="ORF">Tsubulata_029256</name>
</gene>
<dbReference type="OrthoDB" id="671439at2759"/>
<evidence type="ECO:0000256" key="2">
    <source>
        <dbReference type="ARBA" id="ARBA00022679"/>
    </source>
</evidence>
<protein>
    <recommendedName>
        <fullName evidence="6">Shikimate O-hydroxycinnamoyltransferase</fullName>
    </recommendedName>
</protein>
<keyword evidence="5" id="KW-1185">Reference proteome</keyword>
<sequence length="333" mass="36935">MKVKIKESAIVTPAQETPDQRLWVSNLDVLQGRYHFPVLYFYKFNGSSNFFDGKVLKESLSKALVPFYPLAGRLGRDENGRIEIHCNGEGVLFVEAETESALADLGDFPPMVEYKQLTPKVDYSRGLSSFPLLVAQKTTFSCGGACLGCGFMHTVADGGGVLHFMNTWSDMARGISLRIPPFLDRTILRARGRPPNPTFHHIEYDPLPTLNNPAPDDQDSRPTSVANIKITADQINALKAIVMSSKDTSTKFRYSTYEILTAHLWRCACRARGLPDDQATELNMPVDCRARLYPPLPPNYFGNVNVPSYTGCSVWGARVRAISGDSGQDTQSY</sequence>
<organism evidence="4 5">
    <name type="scientific">Turnera subulata</name>
    <dbReference type="NCBI Taxonomy" id="218843"/>
    <lineage>
        <taxon>Eukaryota</taxon>
        <taxon>Viridiplantae</taxon>
        <taxon>Streptophyta</taxon>
        <taxon>Embryophyta</taxon>
        <taxon>Tracheophyta</taxon>
        <taxon>Spermatophyta</taxon>
        <taxon>Magnoliopsida</taxon>
        <taxon>eudicotyledons</taxon>
        <taxon>Gunneridae</taxon>
        <taxon>Pentapetalae</taxon>
        <taxon>rosids</taxon>
        <taxon>fabids</taxon>
        <taxon>Malpighiales</taxon>
        <taxon>Passifloraceae</taxon>
        <taxon>Turnera</taxon>
    </lineage>
</organism>
<dbReference type="InterPro" id="IPR050317">
    <property type="entry name" value="Plant_Fungal_Acyltransferase"/>
</dbReference>
<keyword evidence="2" id="KW-0808">Transferase</keyword>
<evidence type="ECO:0000256" key="3">
    <source>
        <dbReference type="ARBA" id="ARBA00023315"/>
    </source>
</evidence>
<dbReference type="SUPFAM" id="SSF52777">
    <property type="entry name" value="CoA-dependent acyltransferases"/>
    <property type="match status" value="1"/>
</dbReference>
<proteinExistence type="inferred from homology"/>
<reference evidence="4" key="2">
    <citation type="journal article" date="2023" name="Plants (Basel)">
        <title>Annotation of the Turnera subulata (Passifloraceae) Draft Genome Reveals the S-Locus Evolved after the Divergence of Turneroideae from Passifloroideae in a Stepwise Manner.</title>
        <authorList>
            <person name="Henning P.M."/>
            <person name="Roalson E.H."/>
            <person name="Mir W."/>
            <person name="McCubbin A.G."/>
            <person name="Shore J.S."/>
        </authorList>
    </citation>
    <scope>NUCLEOTIDE SEQUENCE</scope>
    <source>
        <strain evidence="4">F60SS</strain>
    </source>
</reference>
<evidence type="ECO:0008006" key="6">
    <source>
        <dbReference type="Google" id="ProtNLM"/>
    </source>
</evidence>
<dbReference type="GO" id="GO:0016747">
    <property type="term" value="F:acyltransferase activity, transferring groups other than amino-acyl groups"/>
    <property type="evidence" value="ECO:0007669"/>
    <property type="project" value="TreeGrafter"/>
</dbReference>
<evidence type="ECO:0000313" key="4">
    <source>
        <dbReference type="EMBL" id="KAJ4844063.1"/>
    </source>
</evidence>
<dbReference type="Gene3D" id="3.30.559.10">
    <property type="entry name" value="Chloramphenicol acetyltransferase-like domain"/>
    <property type="match status" value="2"/>
</dbReference>
<dbReference type="InterPro" id="IPR023213">
    <property type="entry name" value="CAT-like_dom_sf"/>
</dbReference>
<comment type="similarity">
    <text evidence="1">Belongs to the plant acyltransferase family.</text>
</comment>
<dbReference type="PANTHER" id="PTHR31642">
    <property type="entry name" value="TRICHOTHECENE 3-O-ACETYLTRANSFERASE"/>
    <property type="match status" value="1"/>
</dbReference>
<accession>A0A9Q0JJH9</accession>
<dbReference type="PANTHER" id="PTHR31642:SF158">
    <property type="entry name" value="N-BENZOYLTRANSFERASE PROTEIN, PUTATIVE-RELATED"/>
    <property type="match status" value="1"/>
</dbReference>
<dbReference type="FunFam" id="3.30.559.10:FF:000015">
    <property type="entry name" value="Spermidine hydroxycinnamoyl transferase"/>
    <property type="match status" value="1"/>
</dbReference>
<name>A0A9Q0JJH9_9ROSI</name>
<reference evidence="4" key="1">
    <citation type="submission" date="2022-02" db="EMBL/GenBank/DDBJ databases">
        <authorList>
            <person name="Henning P.M."/>
            <person name="McCubbin A.G."/>
            <person name="Shore J.S."/>
        </authorList>
    </citation>
    <scope>NUCLEOTIDE SEQUENCE</scope>
    <source>
        <strain evidence="4">F60SS</strain>
        <tissue evidence="4">Leaves</tissue>
    </source>
</reference>
<dbReference type="Proteomes" id="UP001141552">
    <property type="component" value="Unassembled WGS sequence"/>
</dbReference>
<evidence type="ECO:0000313" key="5">
    <source>
        <dbReference type="Proteomes" id="UP001141552"/>
    </source>
</evidence>